<protein>
    <submittedName>
        <fullName evidence="1">Uncharacterized protein</fullName>
    </submittedName>
</protein>
<evidence type="ECO:0000313" key="2">
    <source>
        <dbReference type="Proteomes" id="UP001326199"/>
    </source>
</evidence>
<accession>A0ABR0HD08</accession>
<dbReference type="EMBL" id="JAFFHB010000005">
    <property type="protein sequence ID" value="KAK4665751.1"/>
    <property type="molecule type" value="Genomic_DNA"/>
</dbReference>
<evidence type="ECO:0000313" key="1">
    <source>
        <dbReference type="EMBL" id="KAK4665751.1"/>
    </source>
</evidence>
<sequence>MTIKAESFQFEDYAYGMRKSGFGHALLHPASDLDAYPGVCGFIDDRGDWQRIVDVTKPQELKAFGLSPFVGRTWEKRRESCKWGPKITETVSRVAISTSAATQANIPATFSSAYRYELKGEFGAILLCNDPVEKRSFGLKDPFSTWANKNAKDLLRRFPDIKKSGGFYVITSTIAARDIRITTWTTKGTSVVIGASAEIDNVAKIDASTEFYVGETATEWHEPQVEYFQEGEKKVLFFGGVYIKYSRLWPLREKDQKKWSGYRGSDDGKVMIEEDNYAWDVEACQI</sequence>
<organism evidence="1 2">
    <name type="scientific">Podospora pseudopauciseta</name>
    <dbReference type="NCBI Taxonomy" id="2093780"/>
    <lineage>
        <taxon>Eukaryota</taxon>
        <taxon>Fungi</taxon>
        <taxon>Dikarya</taxon>
        <taxon>Ascomycota</taxon>
        <taxon>Pezizomycotina</taxon>
        <taxon>Sordariomycetes</taxon>
        <taxon>Sordariomycetidae</taxon>
        <taxon>Sordariales</taxon>
        <taxon>Podosporaceae</taxon>
        <taxon>Podospora</taxon>
    </lineage>
</organism>
<reference evidence="1 2" key="1">
    <citation type="journal article" date="2023" name="bioRxiv">
        <title>High-quality genome assemblies of four members of thePodospora anserinaspecies complex.</title>
        <authorList>
            <person name="Ament-Velasquez S.L."/>
            <person name="Vogan A.A."/>
            <person name="Wallerman O."/>
            <person name="Hartmann F."/>
            <person name="Gautier V."/>
            <person name="Silar P."/>
            <person name="Giraud T."/>
            <person name="Johannesson H."/>
        </authorList>
    </citation>
    <scope>NUCLEOTIDE SEQUENCE [LARGE SCALE GENOMIC DNA]</scope>
    <source>
        <strain evidence="1 2">CBS 411.78</strain>
    </source>
</reference>
<name>A0ABR0HD08_9PEZI</name>
<proteinExistence type="predicted"/>
<dbReference type="RefSeq" id="XP_062765717.1">
    <property type="nucleotide sequence ID" value="XM_062911972.1"/>
</dbReference>
<gene>
    <name evidence="1" type="ORF">QC763_403405</name>
</gene>
<dbReference type="GeneID" id="87932315"/>
<dbReference type="Proteomes" id="UP001326199">
    <property type="component" value="Unassembled WGS sequence"/>
</dbReference>
<comment type="caution">
    <text evidence="1">The sequence shown here is derived from an EMBL/GenBank/DDBJ whole genome shotgun (WGS) entry which is preliminary data.</text>
</comment>
<keyword evidence="2" id="KW-1185">Reference proteome</keyword>